<evidence type="ECO:0000313" key="1">
    <source>
        <dbReference type="EMBL" id="ORY50500.1"/>
    </source>
</evidence>
<dbReference type="Proteomes" id="UP000193642">
    <property type="component" value="Unassembled WGS sequence"/>
</dbReference>
<dbReference type="EMBL" id="MCGO01000007">
    <property type="protein sequence ID" value="ORY50500.1"/>
    <property type="molecule type" value="Genomic_DNA"/>
</dbReference>
<evidence type="ECO:0000313" key="2">
    <source>
        <dbReference type="Proteomes" id="UP000193642"/>
    </source>
</evidence>
<accession>A0A1Y2CTW8</accession>
<keyword evidence="2" id="KW-1185">Reference proteome</keyword>
<dbReference type="AlphaFoldDB" id="A0A1Y2CTW8"/>
<comment type="caution">
    <text evidence="1">The sequence shown here is derived from an EMBL/GenBank/DDBJ whole genome shotgun (WGS) entry which is preliminary data.</text>
</comment>
<proteinExistence type="predicted"/>
<gene>
    <name evidence="1" type="ORF">BCR33DRAFT_713288</name>
</gene>
<feature type="non-terminal residue" evidence="1">
    <location>
        <position position="59"/>
    </location>
</feature>
<sequence>MTTVLYTASQTVLNNGPLNNTAYFLISAAFVKIPAVLAQSMTQPYCHVTPSCAAAKYPL</sequence>
<organism evidence="1 2">
    <name type="scientific">Rhizoclosmatium globosum</name>
    <dbReference type="NCBI Taxonomy" id="329046"/>
    <lineage>
        <taxon>Eukaryota</taxon>
        <taxon>Fungi</taxon>
        <taxon>Fungi incertae sedis</taxon>
        <taxon>Chytridiomycota</taxon>
        <taxon>Chytridiomycota incertae sedis</taxon>
        <taxon>Chytridiomycetes</taxon>
        <taxon>Chytridiales</taxon>
        <taxon>Chytriomycetaceae</taxon>
        <taxon>Rhizoclosmatium</taxon>
    </lineage>
</organism>
<protein>
    <submittedName>
        <fullName evidence="1">Uncharacterized protein</fullName>
    </submittedName>
</protein>
<reference evidence="1 2" key="1">
    <citation type="submission" date="2016-07" db="EMBL/GenBank/DDBJ databases">
        <title>Pervasive Adenine N6-methylation of Active Genes in Fungi.</title>
        <authorList>
            <consortium name="DOE Joint Genome Institute"/>
            <person name="Mondo S.J."/>
            <person name="Dannebaum R.O."/>
            <person name="Kuo R.C."/>
            <person name="Labutti K."/>
            <person name="Haridas S."/>
            <person name="Kuo A."/>
            <person name="Salamov A."/>
            <person name="Ahrendt S.R."/>
            <person name="Lipzen A."/>
            <person name="Sullivan W."/>
            <person name="Andreopoulos W.B."/>
            <person name="Clum A."/>
            <person name="Lindquist E."/>
            <person name="Daum C."/>
            <person name="Ramamoorthy G.K."/>
            <person name="Gryganskyi A."/>
            <person name="Culley D."/>
            <person name="Magnuson J.K."/>
            <person name="James T.Y."/>
            <person name="O'Malley M.A."/>
            <person name="Stajich J.E."/>
            <person name="Spatafora J.W."/>
            <person name="Visel A."/>
            <person name="Grigoriev I.V."/>
        </authorList>
    </citation>
    <scope>NUCLEOTIDE SEQUENCE [LARGE SCALE GENOMIC DNA]</scope>
    <source>
        <strain evidence="1 2">JEL800</strain>
    </source>
</reference>
<name>A0A1Y2CTW8_9FUNG</name>